<dbReference type="EMBL" id="CALNXJ010000076">
    <property type="protein sequence ID" value="CAH3160678.1"/>
    <property type="molecule type" value="Genomic_DNA"/>
</dbReference>
<feature type="signal peptide" evidence="1">
    <location>
        <begin position="1"/>
        <end position="20"/>
    </location>
</feature>
<feature type="chain" id="PRO_5043628243" evidence="1">
    <location>
        <begin position="21"/>
        <end position="98"/>
    </location>
</feature>
<sequence>MAGKLIILCFLLAVVTIATCKPRNPFAGLSQRDILMLGEEKRGGGCPRMSYCSTSSNCQGSVTDQNGEEVGLFLVTPGTCGSGFNTVCCTEFMYYGGL</sequence>
<name>A0AAU9XYX4_9CNID</name>
<keyword evidence="1" id="KW-0732">Signal</keyword>
<evidence type="ECO:0000313" key="2">
    <source>
        <dbReference type="EMBL" id="CAH3160678.1"/>
    </source>
</evidence>
<evidence type="ECO:0000256" key="1">
    <source>
        <dbReference type="SAM" id="SignalP"/>
    </source>
</evidence>
<accession>A0AAU9XYX4</accession>
<proteinExistence type="predicted"/>
<protein>
    <submittedName>
        <fullName evidence="2">Uncharacterized protein</fullName>
    </submittedName>
</protein>
<keyword evidence="3" id="KW-1185">Reference proteome</keyword>
<dbReference type="Proteomes" id="UP001159428">
    <property type="component" value="Unassembled WGS sequence"/>
</dbReference>
<organism evidence="2 3">
    <name type="scientific">Pocillopora meandrina</name>
    <dbReference type="NCBI Taxonomy" id="46732"/>
    <lineage>
        <taxon>Eukaryota</taxon>
        <taxon>Metazoa</taxon>
        <taxon>Cnidaria</taxon>
        <taxon>Anthozoa</taxon>
        <taxon>Hexacorallia</taxon>
        <taxon>Scleractinia</taxon>
        <taxon>Astrocoeniina</taxon>
        <taxon>Pocilloporidae</taxon>
        <taxon>Pocillopora</taxon>
    </lineage>
</organism>
<dbReference type="AlphaFoldDB" id="A0AAU9XYX4"/>
<gene>
    <name evidence="2" type="ORF">PMEA_00032489</name>
</gene>
<comment type="caution">
    <text evidence="2">The sequence shown here is derived from an EMBL/GenBank/DDBJ whole genome shotgun (WGS) entry which is preliminary data.</text>
</comment>
<evidence type="ECO:0000313" key="3">
    <source>
        <dbReference type="Proteomes" id="UP001159428"/>
    </source>
</evidence>
<reference evidence="2 3" key="1">
    <citation type="submission" date="2022-05" db="EMBL/GenBank/DDBJ databases">
        <authorList>
            <consortium name="Genoscope - CEA"/>
            <person name="William W."/>
        </authorList>
    </citation>
    <scope>NUCLEOTIDE SEQUENCE [LARGE SCALE GENOMIC DNA]</scope>
</reference>